<name>A0ABR2RH00_9ROSI</name>
<protein>
    <recommendedName>
        <fullName evidence="6">Transcription repressor</fullName>
    </recommendedName>
    <alternativeName>
        <fullName evidence="6">Ovate family protein</fullName>
    </alternativeName>
</protein>
<keyword evidence="3 6" id="KW-0805">Transcription regulation</keyword>
<dbReference type="PROSITE" id="PS51754">
    <property type="entry name" value="OVATE"/>
    <property type="match status" value="1"/>
</dbReference>
<evidence type="ECO:0000256" key="2">
    <source>
        <dbReference type="ARBA" id="ARBA00022491"/>
    </source>
</evidence>
<dbReference type="InterPro" id="IPR006458">
    <property type="entry name" value="Ovate_C"/>
</dbReference>
<evidence type="ECO:0000256" key="1">
    <source>
        <dbReference type="ARBA" id="ARBA00004123"/>
    </source>
</evidence>
<proteinExistence type="predicted"/>
<feature type="region of interest" description="Disordered" evidence="7">
    <location>
        <begin position="48"/>
        <end position="70"/>
    </location>
</feature>
<evidence type="ECO:0000313" key="9">
    <source>
        <dbReference type="EMBL" id="KAK9012210.1"/>
    </source>
</evidence>
<comment type="function">
    <text evidence="6">Transcriptional repressor that regulates multiple aspects of plant growth and development.</text>
</comment>
<comment type="caution">
    <text evidence="9">The sequence shown here is derived from an EMBL/GenBank/DDBJ whole genome shotgun (WGS) entry which is preliminary data.</text>
</comment>
<keyword evidence="10" id="KW-1185">Reference proteome</keyword>
<keyword evidence="4 6" id="KW-0804">Transcription</keyword>
<feature type="region of interest" description="Disordered" evidence="7">
    <location>
        <begin position="141"/>
        <end position="175"/>
    </location>
</feature>
<evidence type="ECO:0000256" key="6">
    <source>
        <dbReference type="RuleBase" id="RU367028"/>
    </source>
</evidence>
<feature type="compositionally biased region" description="Basic residues" evidence="7">
    <location>
        <begin position="160"/>
        <end position="173"/>
    </location>
</feature>
<dbReference type="PANTHER" id="PTHR33057">
    <property type="entry name" value="TRANSCRIPTION REPRESSOR OFP7-RELATED"/>
    <property type="match status" value="1"/>
</dbReference>
<keyword evidence="5 6" id="KW-0539">Nucleus</keyword>
<dbReference type="EMBL" id="JBBPBN010000022">
    <property type="protein sequence ID" value="KAK9012210.1"/>
    <property type="molecule type" value="Genomic_DNA"/>
</dbReference>
<dbReference type="NCBIfam" id="TIGR01568">
    <property type="entry name" value="A_thal_3678"/>
    <property type="match status" value="1"/>
</dbReference>
<evidence type="ECO:0000256" key="3">
    <source>
        <dbReference type="ARBA" id="ARBA00023015"/>
    </source>
</evidence>
<evidence type="ECO:0000256" key="5">
    <source>
        <dbReference type="ARBA" id="ARBA00023242"/>
    </source>
</evidence>
<sequence>MKMAKRFKLKIFRVFTSFQSCRSKDPSNLPLNLVPSFCRLSSVRRNLITRHLPPPPPPPPQPKSSKLPHYSSLKRHVSSAFSSIGCGLGSRSSAKYLSETDRSESSPPSTLEFHWEKEDRWHIIAKVYDDDKTPRRKIYNTSENDDDLFPVPPSAPPNTIKKKRRYQKRKATPKIRISSSSLESGLFSSESFEEDDINDEETETLVSSSRSFSTDSSSEMFNANLEAILETKPTVKKKKKPKKVKKTKRYAAKISSSESESPARLSSFLQRIIPCTVDGKVRESFAVVKKSEDPHDDFKRSMVDMILEKQMFEEKDLEQLLHCFLSLNSRHHHGVIVQAFSEIWEALFSRRSTSFRLSCALN</sequence>
<dbReference type="PANTHER" id="PTHR33057:SF90">
    <property type="entry name" value="TRANSCRIPTION REPRESSOR OFP7"/>
    <property type="match status" value="1"/>
</dbReference>
<dbReference type="Pfam" id="PF04844">
    <property type="entry name" value="Ovate"/>
    <property type="match status" value="1"/>
</dbReference>
<accession>A0ABR2RH00</accession>
<organism evidence="9 10">
    <name type="scientific">Hibiscus sabdariffa</name>
    <name type="common">roselle</name>
    <dbReference type="NCBI Taxonomy" id="183260"/>
    <lineage>
        <taxon>Eukaryota</taxon>
        <taxon>Viridiplantae</taxon>
        <taxon>Streptophyta</taxon>
        <taxon>Embryophyta</taxon>
        <taxon>Tracheophyta</taxon>
        <taxon>Spermatophyta</taxon>
        <taxon>Magnoliopsida</taxon>
        <taxon>eudicotyledons</taxon>
        <taxon>Gunneridae</taxon>
        <taxon>Pentapetalae</taxon>
        <taxon>rosids</taxon>
        <taxon>malvids</taxon>
        <taxon>Malvales</taxon>
        <taxon>Malvaceae</taxon>
        <taxon>Malvoideae</taxon>
        <taxon>Hibiscus</taxon>
    </lineage>
</organism>
<comment type="subcellular location">
    <subcellularLocation>
        <location evidence="1 6">Nucleus</location>
    </subcellularLocation>
</comment>
<dbReference type="Proteomes" id="UP001396334">
    <property type="component" value="Unassembled WGS sequence"/>
</dbReference>
<feature type="domain" description="OVATE" evidence="8">
    <location>
        <begin position="287"/>
        <end position="346"/>
    </location>
</feature>
<evidence type="ECO:0000259" key="8">
    <source>
        <dbReference type="PROSITE" id="PS51754"/>
    </source>
</evidence>
<reference evidence="9 10" key="1">
    <citation type="journal article" date="2024" name="G3 (Bethesda)">
        <title>Genome assembly of Hibiscus sabdariffa L. provides insights into metabolisms of medicinal natural products.</title>
        <authorList>
            <person name="Kim T."/>
        </authorList>
    </citation>
    <scope>NUCLEOTIDE SEQUENCE [LARGE SCALE GENOMIC DNA]</scope>
    <source>
        <strain evidence="9">TK-2024</strain>
        <tissue evidence="9">Old leaves</tissue>
    </source>
</reference>
<gene>
    <name evidence="9" type="ORF">V6N11_040277</name>
</gene>
<dbReference type="InterPro" id="IPR038933">
    <property type="entry name" value="Ovate"/>
</dbReference>
<evidence type="ECO:0000313" key="10">
    <source>
        <dbReference type="Proteomes" id="UP001396334"/>
    </source>
</evidence>
<feature type="compositionally biased region" description="Pro residues" evidence="7">
    <location>
        <begin position="52"/>
        <end position="62"/>
    </location>
</feature>
<evidence type="ECO:0000256" key="4">
    <source>
        <dbReference type="ARBA" id="ARBA00023163"/>
    </source>
</evidence>
<keyword evidence="2 6" id="KW-0678">Repressor</keyword>
<evidence type="ECO:0000256" key="7">
    <source>
        <dbReference type="SAM" id="MobiDB-lite"/>
    </source>
</evidence>